<keyword evidence="4" id="KW-0341">Growth regulation</keyword>
<organism evidence="13 14">
    <name type="scientific">Synaphobranchus kaupii</name>
    <name type="common">Kaup's arrowtooth eel</name>
    <dbReference type="NCBI Taxonomy" id="118154"/>
    <lineage>
        <taxon>Eukaryota</taxon>
        <taxon>Metazoa</taxon>
        <taxon>Chordata</taxon>
        <taxon>Craniata</taxon>
        <taxon>Vertebrata</taxon>
        <taxon>Euteleostomi</taxon>
        <taxon>Actinopterygii</taxon>
        <taxon>Neopterygii</taxon>
        <taxon>Teleostei</taxon>
        <taxon>Anguilliformes</taxon>
        <taxon>Synaphobranchidae</taxon>
        <taxon>Synaphobranchus</taxon>
    </lineage>
</organism>
<dbReference type="EMBL" id="JAINUF010000019">
    <property type="protein sequence ID" value="KAJ8336832.1"/>
    <property type="molecule type" value="Genomic_DNA"/>
</dbReference>
<dbReference type="SMART" id="SM00121">
    <property type="entry name" value="IB"/>
    <property type="match status" value="1"/>
</dbReference>
<evidence type="ECO:0000256" key="9">
    <source>
        <dbReference type="SAM" id="MobiDB-lite"/>
    </source>
</evidence>
<evidence type="ECO:0000256" key="7">
    <source>
        <dbReference type="ARBA" id="ARBA00023183"/>
    </source>
</evidence>
<evidence type="ECO:0000259" key="12">
    <source>
        <dbReference type="PROSITE" id="PS51323"/>
    </source>
</evidence>
<keyword evidence="14" id="KW-1185">Reference proteome</keyword>
<dbReference type="PROSITE" id="PS51162">
    <property type="entry name" value="THYROGLOBULIN_1_2"/>
    <property type="match status" value="1"/>
</dbReference>
<feature type="compositionally biased region" description="Basic and acidic residues" evidence="9">
    <location>
        <begin position="152"/>
        <end position="163"/>
    </location>
</feature>
<feature type="domain" description="IGFBP N-terminal" evidence="12">
    <location>
        <begin position="25"/>
        <end position="106"/>
    </location>
</feature>
<feature type="signal peptide" evidence="10">
    <location>
        <begin position="1"/>
        <end position="22"/>
    </location>
</feature>
<evidence type="ECO:0000256" key="3">
    <source>
        <dbReference type="ARBA" id="ARBA00022553"/>
    </source>
</evidence>
<comment type="subcellular location">
    <subcellularLocation>
        <location evidence="1">Secreted</location>
    </subcellularLocation>
</comment>
<dbReference type="GO" id="GO:0031994">
    <property type="term" value="F:insulin-like growth factor I binding"/>
    <property type="evidence" value="ECO:0007669"/>
    <property type="project" value="TreeGrafter"/>
</dbReference>
<dbReference type="InterPro" id="IPR022321">
    <property type="entry name" value="IGFBP_1-6_chordata"/>
</dbReference>
<evidence type="ECO:0000256" key="5">
    <source>
        <dbReference type="ARBA" id="ARBA00022729"/>
    </source>
</evidence>
<feature type="chain" id="PRO_5040251399" description="Insulin-like growth factor-binding protein 3" evidence="10">
    <location>
        <begin position="23"/>
        <end position="409"/>
    </location>
</feature>
<dbReference type="GO" id="GO:0001968">
    <property type="term" value="F:fibronectin binding"/>
    <property type="evidence" value="ECO:0007669"/>
    <property type="project" value="TreeGrafter"/>
</dbReference>
<accession>A0A9Q1EDJ4</accession>
<evidence type="ECO:0000256" key="8">
    <source>
        <dbReference type="PROSITE-ProRule" id="PRU00500"/>
    </source>
</evidence>
<evidence type="ECO:0008006" key="15">
    <source>
        <dbReference type="Google" id="ProtNLM"/>
    </source>
</evidence>
<dbReference type="GO" id="GO:0005615">
    <property type="term" value="C:extracellular space"/>
    <property type="evidence" value="ECO:0007669"/>
    <property type="project" value="TreeGrafter"/>
</dbReference>
<dbReference type="Gene3D" id="4.10.800.10">
    <property type="entry name" value="Thyroglobulin type-1"/>
    <property type="match status" value="1"/>
</dbReference>
<reference evidence="13" key="1">
    <citation type="journal article" date="2023" name="Science">
        <title>Genome structures resolve the early diversification of teleost fishes.</title>
        <authorList>
            <person name="Parey E."/>
            <person name="Louis A."/>
            <person name="Montfort J."/>
            <person name="Bouchez O."/>
            <person name="Roques C."/>
            <person name="Iampietro C."/>
            <person name="Lluch J."/>
            <person name="Castinel A."/>
            <person name="Donnadieu C."/>
            <person name="Desvignes T."/>
            <person name="Floi Bucao C."/>
            <person name="Jouanno E."/>
            <person name="Wen M."/>
            <person name="Mejri S."/>
            <person name="Dirks R."/>
            <person name="Jansen H."/>
            <person name="Henkel C."/>
            <person name="Chen W.J."/>
            <person name="Zahm M."/>
            <person name="Cabau C."/>
            <person name="Klopp C."/>
            <person name="Thompson A.W."/>
            <person name="Robinson-Rechavi M."/>
            <person name="Braasch I."/>
            <person name="Lecointre G."/>
            <person name="Bobe J."/>
            <person name="Postlethwait J.H."/>
            <person name="Berthelot C."/>
            <person name="Roest Crollius H."/>
            <person name="Guiguen Y."/>
        </authorList>
    </citation>
    <scope>NUCLEOTIDE SEQUENCE</scope>
    <source>
        <strain evidence="13">WJC10195</strain>
    </source>
</reference>
<keyword evidence="5 10" id="KW-0732">Signal</keyword>
<dbReference type="InterPro" id="IPR009030">
    <property type="entry name" value="Growth_fac_rcpt_cys_sf"/>
</dbReference>
<keyword evidence="3" id="KW-0597">Phosphoprotein</keyword>
<proteinExistence type="predicted"/>
<name>A0A9Q1EDJ4_SYNKA</name>
<dbReference type="Proteomes" id="UP001152622">
    <property type="component" value="Chromosome 19"/>
</dbReference>
<dbReference type="SUPFAM" id="SSF57184">
    <property type="entry name" value="Growth factor receptor domain"/>
    <property type="match status" value="1"/>
</dbReference>
<keyword evidence="2" id="KW-0964">Secreted</keyword>
<evidence type="ECO:0000313" key="13">
    <source>
        <dbReference type="EMBL" id="KAJ8336832.1"/>
    </source>
</evidence>
<dbReference type="FunFam" id="4.10.40.20:FF:000001">
    <property type="entry name" value="Insulin-like growth factor binding protein 5"/>
    <property type="match status" value="1"/>
</dbReference>
<feature type="compositionally biased region" description="Basic and acidic residues" evidence="9">
    <location>
        <begin position="387"/>
        <end position="396"/>
    </location>
</feature>
<dbReference type="Pfam" id="PF00219">
    <property type="entry name" value="IGFBP"/>
    <property type="match status" value="1"/>
</dbReference>
<dbReference type="GO" id="GO:0031995">
    <property type="term" value="F:insulin-like growth factor II binding"/>
    <property type="evidence" value="ECO:0007669"/>
    <property type="project" value="TreeGrafter"/>
</dbReference>
<dbReference type="Gene3D" id="4.10.40.20">
    <property type="match status" value="1"/>
</dbReference>
<evidence type="ECO:0000313" key="14">
    <source>
        <dbReference type="Proteomes" id="UP001152622"/>
    </source>
</evidence>
<dbReference type="SUPFAM" id="SSF57610">
    <property type="entry name" value="Thyroglobulin type-1 domain"/>
    <property type="match status" value="1"/>
</dbReference>
<evidence type="ECO:0000259" key="11">
    <source>
        <dbReference type="PROSITE" id="PS51162"/>
    </source>
</evidence>
<dbReference type="Pfam" id="PF00086">
    <property type="entry name" value="Thyroglobulin_1"/>
    <property type="match status" value="1"/>
</dbReference>
<evidence type="ECO:0000256" key="6">
    <source>
        <dbReference type="ARBA" id="ARBA00023157"/>
    </source>
</evidence>
<dbReference type="InterPro" id="IPR036857">
    <property type="entry name" value="Thyroglobulin_1_sf"/>
</dbReference>
<feature type="compositionally biased region" description="Basic and acidic residues" evidence="9">
    <location>
        <begin position="357"/>
        <end position="367"/>
    </location>
</feature>
<dbReference type="GO" id="GO:0043567">
    <property type="term" value="P:regulation of insulin-like growth factor receptor signaling pathway"/>
    <property type="evidence" value="ECO:0007669"/>
    <property type="project" value="TreeGrafter"/>
</dbReference>
<dbReference type="PROSITE" id="PS51323">
    <property type="entry name" value="IGFBP_N_2"/>
    <property type="match status" value="1"/>
</dbReference>
<dbReference type="InterPro" id="IPR017891">
    <property type="entry name" value="Insulin_GF-bd_Cys-rich_CS"/>
</dbReference>
<dbReference type="PROSITE" id="PS00222">
    <property type="entry name" value="IGFBP_N_1"/>
    <property type="match status" value="1"/>
</dbReference>
<feature type="region of interest" description="Disordered" evidence="9">
    <location>
        <begin position="108"/>
        <end position="175"/>
    </location>
</feature>
<dbReference type="AlphaFoldDB" id="A0A9Q1EDJ4"/>
<dbReference type="InterPro" id="IPR000716">
    <property type="entry name" value="Thyroglobulin_1"/>
</dbReference>
<evidence type="ECO:0000256" key="4">
    <source>
        <dbReference type="ARBA" id="ARBA00022604"/>
    </source>
</evidence>
<keyword evidence="6" id="KW-1015">Disulfide bond</keyword>
<protein>
    <recommendedName>
        <fullName evidence="15">Insulin-like growth factor-binding protein 3</fullName>
    </recommendedName>
</protein>
<dbReference type="PRINTS" id="PR01976">
    <property type="entry name" value="IGFBPFAMILY"/>
</dbReference>
<dbReference type="CDD" id="cd00191">
    <property type="entry name" value="TY"/>
    <property type="match status" value="1"/>
</dbReference>
<evidence type="ECO:0000256" key="1">
    <source>
        <dbReference type="ARBA" id="ARBA00004613"/>
    </source>
</evidence>
<keyword evidence="7" id="KW-0340">Growth factor binding</keyword>
<dbReference type="PANTHER" id="PTHR11551">
    <property type="entry name" value="INSULIN-LIKE GROWTH FACTOR BINDING PROTEIN"/>
    <property type="match status" value="1"/>
</dbReference>
<dbReference type="PANTHER" id="PTHR11551:SF3">
    <property type="entry name" value="INSULIN-LIKE GROWTH FACTOR-BINDING PROTEIN 3"/>
    <property type="match status" value="1"/>
</dbReference>
<dbReference type="SMART" id="SM00211">
    <property type="entry name" value="TY"/>
    <property type="match status" value="1"/>
</dbReference>
<evidence type="ECO:0000256" key="2">
    <source>
        <dbReference type="ARBA" id="ARBA00022525"/>
    </source>
</evidence>
<comment type="caution">
    <text evidence="13">The sequence shown here is derived from an EMBL/GenBank/DDBJ whole genome shotgun (WGS) entry which is preliminary data.</text>
</comment>
<feature type="region of interest" description="Disordered" evidence="9">
    <location>
        <begin position="353"/>
        <end position="397"/>
    </location>
</feature>
<dbReference type="FunFam" id="4.10.800.10:FF:000005">
    <property type="entry name" value="Putative insulin-like growth factor-binding protein 5"/>
    <property type="match status" value="1"/>
</dbReference>
<comment type="caution">
    <text evidence="8">Lacks conserved residue(s) required for the propagation of feature annotation.</text>
</comment>
<dbReference type="InterPro" id="IPR000867">
    <property type="entry name" value="IGFBP-like"/>
</dbReference>
<evidence type="ECO:0000256" key="10">
    <source>
        <dbReference type="SAM" id="SignalP"/>
    </source>
</evidence>
<feature type="domain" description="Thyroglobulin type-1" evidence="11">
    <location>
        <begin position="193"/>
        <end position="268"/>
    </location>
</feature>
<dbReference type="OrthoDB" id="6068400at2759"/>
<sequence length="409" mass="44685">MMSSLRFLCLIALLSLTQLGEAVGPVVRCEPCDMASVSQCKPLPTDCAEKVREPGCGCCMTCALSKGQSCGIYTSRCGSGLTCQHRPGETRPLLALLEGRGICSRSTSENRISVPAHGEDNTTDDDGSSKGPGAKDSQHEATAPKATFPHPEAGDVKKDEATSSRRLKDRSLSGGVGMDVQNFSFESKQETEYGPCRREIENILSSFKITDMIYPQGLFIPNCDKKGFYKKKQCRPSKGRQRGFCRCVDKYGHPLPGIDGTERGDAQCYNPDTQARAESCDWLPVEPLPPPLSESRLSPAEVELWRGRIQATRTRLAFTGFRPRLFSGCVAKAHGKGMTDDISAPLNQRFLAGSTDTHTRASADRLRKTSARASCPSRETTPAIDHSQAREQFEKKKNNHGQCICNEAL</sequence>
<gene>
    <name evidence="13" type="ORF">SKAU_G00380520</name>
</gene>